<evidence type="ECO:0000313" key="3">
    <source>
        <dbReference type="Proteomes" id="UP000003490"/>
    </source>
</evidence>
<name>A7VUR5_9FIRM</name>
<accession>A7VUR5</accession>
<dbReference type="EMBL" id="ABCB02000019">
    <property type="protein sequence ID" value="EDO60715.1"/>
    <property type="molecule type" value="Genomic_DNA"/>
</dbReference>
<dbReference type="Proteomes" id="UP000003490">
    <property type="component" value="Unassembled WGS sequence"/>
</dbReference>
<protein>
    <submittedName>
        <fullName evidence="2">Uncharacterized protein</fullName>
    </submittedName>
</protein>
<gene>
    <name evidence="2" type="ORF">CLOLEP_02312</name>
</gene>
<evidence type="ECO:0000313" key="2">
    <source>
        <dbReference type="EMBL" id="EDO60715.1"/>
    </source>
</evidence>
<dbReference type="AlphaFoldDB" id="A7VUR5"/>
<keyword evidence="1" id="KW-0472">Membrane</keyword>
<evidence type="ECO:0000256" key="1">
    <source>
        <dbReference type="SAM" id="Phobius"/>
    </source>
</evidence>
<feature type="transmembrane region" description="Helical" evidence="1">
    <location>
        <begin position="12"/>
        <end position="28"/>
    </location>
</feature>
<comment type="caution">
    <text evidence="2">The sequence shown here is derived from an EMBL/GenBank/DDBJ whole genome shotgun (WGS) entry which is preliminary data.</text>
</comment>
<reference evidence="2 3" key="2">
    <citation type="submission" date="2007-08" db="EMBL/GenBank/DDBJ databases">
        <authorList>
            <person name="Fulton L."/>
            <person name="Clifton S."/>
            <person name="Fulton B."/>
            <person name="Xu J."/>
            <person name="Minx P."/>
            <person name="Pepin K.H."/>
            <person name="Johnson M."/>
            <person name="Thiruvilangam P."/>
            <person name="Bhonagiri V."/>
            <person name="Nash W.E."/>
            <person name="Wang C."/>
            <person name="Mardis E.R."/>
            <person name="Wilson R.K."/>
        </authorList>
    </citation>
    <scope>NUCLEOTIDE SEQUENCE [LARGE SCALE GENOMIC DNA]</scope>
    <source>
        <strain evidence="2 3">DSM 753</strain>
    </source>
</reference>
<proteinExistence type="predicted"/>
<reference evidence="2 3" key="1">
    <citation type="submission" date="2007-08" db="EMBL/GenBank/DDBJ databases">
        <title>Draft genome sequence of Clostridium leptum (DSM 753).</title>
        <authorList>
            <person name="Sudarsanam P."/>
            <person name="Ley R."/>
            <person name="Guruge J."/>
            <person name="Turnbaugh P.J."/>
            <person name="Mahowald M."/>
            <person name="Liep D."/>
            <person name="Gordon J."/>
        </authorList>
    </citation>
    <scope>NUCLEOTIDE SEQUENCE [LARGE SCALE GENOMIC DNA]</scope>
    <source>
        <strain evidence="2 3">DSM 753</strain>
    </source>
</reference>
<organism evidence="2 3">
    <name type="scientific">[Clostridium] leptum DSM 753</name>
    <dbReference type="NCBI Taxonomy" id="428125"/>
    <lineage>
        <taxon>Bacteria</taxon>
        <taxon>Bacillati</taxon>
        <taxon>Bacillota</taxon>
        <taxon>Clostridia</taxon>
        <taxon>Eubacteriales</taxon>
        <taxon>Oscillospiraceae</taxon>
        <taxon>Oscillospiraceae incertae sedis</taxon>
    </lineage>
</organism>
<keyword evidence="1" id="KW-0812">Transmembrane</keyword>
<keyword evidence="1" id="KW-1133">Transmembrane helix</keyword>
<sequence length="56" mass="6785">MRIPGSDLIYFHFYILIFQFFFLDVPLLQKRATPKTWLESSVFGIEKEAEIWMSHF</sequence>
<dbReference type="HOGENOM" id="CLU_3006115_0_0_9"/>